<dbReference type="Pfam" id="PF01926">
    <property type="entry name" value="MMR_HSR1"/>
    <property type="match status" value="1"/>
</dbReference>
<reference evidence="14" key="1">
    <citation type="journal article" date="2014" name="Front. Microbiol.">
        <title>High frequency of phylogenetically diverse reductive dehalogenase-homologous genes in deep subseafloor sedimentary metagenomes.</title>
        <authorList>
            <person name="Kawai M."/>
            <person name="Futagami T."/>
            <person name="Toyoda A."/>
            <person name="Takaki Y."/>
            <person name="Nishi S."/>
            <person name="Hori S."/>
            <person name="Arai W."/>
            <person name="Tsubouchi T."/>
            <person name="Morono Y."/>
            <person name="Uchiyama I."/>
            <person name="Ito T."/>
            <person name="Fujiyama A."/>
            <person name="Inagaki F."/>
            <person name="Takami H."/>
        </authorList>
    </citation>
    <scope>NUCLEOTIDE SEQUENCE</scope>
    <source>
        <strain evidence="14">Expedition CK06-06</strain>
    </source>
</reference>
<dbReference type="GO" id="GO:0030488">
    <property type="term" value="P:tRNA methylation"/>
    <property type="evidence" value="ECO:0007669"/>
    <property type="project" value="TreeGrafter"/>
</dbReference>
<keyword evidence="3" id="KW-0963">Cytoplasm</keyword>
<evidence type="ECO:0000259" key="13">
    <source>
        <dbReference type="Pfam" id="PF12631"/>
    </source>
</evidence>
<evidence type="ECO:0008006" key="15">
    <source>
        <dbReference type="Google" id="ProtNLM"/>
    </source>
</evidence>
<keyword evidence="9" id="KW-0630">Potassium</keyword>
<evidence type="ECO:0000256" key="10">
    <source>
        <dbReference type="ARBA" id="ARBA00023134"/>
    </source>
</evidence>
<evidence type="ECO:0000256" key="7">
    <source>
        <dbReference type="ARBA" id="ARBA00022801"/>
    </source>
</evidence>
<dbReference type="SUPFAM" id="SSF52540">
    <property type="entry name" value="P-loop containing nucleoside triphosphate hydrolases"/>
    <property type="match status" value="1"/>
</dbReference>
<dbReference type="HAMAP" id="MF_00379">
    <property type="entry name" value="GTPase_MnmE"/>
    <property type="match status" value="1"/>
</dbReference>
<keyword evidence="7" id="KW-0378">Hydrolase</keyword>
<dbReference type="GO" id="GO:0002098">
    <property type="term" value="P:tRNA wobble uridine modification"/>
    <property type="evidence" value="ECO:0007669"/>
    <property type="project" value="TreeGrafter"/>
</dbReference>
<evidence type="ECO:0000256" key="5">
    <source>
        <dbReference type="ARBA" id="ARBA00022723"/>
    </source>
</evidence>
<dbReference type="AlphaFoldDB" id="X0ZHL0"/>
<dbReference type="FunFam" id="3.30.1360.120:FF:000003">
    <property type="entry name" value="tRNA modification GTPase MnmE"/>
    <property type="match status" value="1"/>
</dbReference>
<dbReference type="GO" id="GO:0005829">
    <property type="term" value="C:cytosol"/>
    <property type="evidence" value="ECO:0007669"/>
    <property type="project" value="TreeGrafter"/>
</dbReference>
<dbReference type="NCBIfam" id="TIGR00450">
    <property type="entry name" value="mnmE_trmE_thdF"/>
    <property type="match status" value="1"/>
</dbReference>
<comment type="caution">
    <text evidence="14">The sequence shown here is derived from an EMBL/GenBank/DDBJ whole genome shotgun (WGS) entry which is preliminary data.</text>
</comment>
<dbReference type="InterPro" id="IPR018948">
    <property type="entry name" value="GTP-bd_TrmE_N"/>
</dbReference>
<keyword evidence="4" id="KW-0819">tRNA processing</keyword>
<proteinExistence type="inferred from homology"/>
<dbReference type="NCBIfam" id="TIGR00231">
    <property type="entry name" value="small_GTP"/>
    <property type="match status" value="1"/>
</dbReference>
<evidence type="ECO:0000256" key="6">
    <source>
        <dbReference type="ARBA" id="ARBA00022741"/>
    </source>
</evidence>
<keyword evidence="8" id="KW-0460">Magnesium</keyword>
<dbReference type="InterPro" id="IPR027368">
    <property type="entry name" value="MnmE_dom2"/>
</dbReference>
<dbReference type="EMBL" id="BART01000261">
    <property type="protein sequence ID" value="GAG69085.1"/>
    <property type="molecule type" value="Genomic_DNA"/>
</dbReference>
<dbReference type="PRINTS" id="PR00449">
    <property type="entry name" value="RASTRNSFRMNG"/>
</dbReference>
<accession>X0ZHL0</accession>
<dbReference type="InterPro" id="IPR031168">
    <property type="entry name" value="G_TrmE"/>
</dbReference>
<dbReference type="PANTHER" id="PTHR42714:SF2">
    <property type="entry name" value="TRNA MODIFICATION GTPASE GTPBP3, MITOCHONDRIAL"/>
    <property type="match status" value="1"/>
</dbReference>
<protein>
    <recommendedName>
        <fullName evidence="15">TrmE-type G domain-containing protein</fullName>
    </recommendedName>
</protein>
<sequence>MKFWENDTIAAISTPIGESGIGIVRISGSKALEIAQELFRDKKLNKTEIKDFSSHTIHYGFVVDPGSGEKIDEVILVLMKKPQTYTREDTVEFNCHGGILSLRKVLETAINCGARMAEPGEFTKRAFLNGRIDLSQAEAVIDLIQAKTERSLSSSLAQLGGSLKKKITDLRNRLIRISAEIEAPMDFPDQDIKEICPKKVGENISYILKEVNSLIETLDYGKILKEGINALIVGKANVGKSSLFNTMLRENRAIVTHLPGTTRDTIEELINIKGIAFKVIDTAGLKTPENIVEKISIKRMMKHLKEAKLILAMFDTSGPLSSEDKEVIEEIKKGKNESKKVIVIENKIDLKQKIDRQKLFGLLNIKDSIKMSLKEKVGIEELEEKLARAAIEGLVIPENGVVINNVRQANQLKRAKQGLEHVLAGLKKKIAYDFLTIDLKDVLDSLGEITGDYISDEIVNDIFSRFCIGK</sequence>
<dbReference type="Pfam" id="PF12631">
    <property type="entry name" value="MnmE_helical"/>
    <property type="match status" value="1"/>
</dbReference>
<dbReference type="InterPro" id="IPR025867">
    <property type="entry name" value="MnmE_helical"/>
</dbReference>
<dbReference type="Pfam" id="PF10396">
    <property type="entry name" value="TrmE_N"/>
    <property type="match status" value="1"/>
</dbReference>
<feature type="domain" description="MnmE helical" evidence="13">
    <location>
        <begin position="134"/>
        <end position="467"/>
    </location>
</feature>
<dbReference type="InterPro" id="IPR004520">
    <property type="entry name" value="GTPase_MnmE"/>
</dbReference>
<gene>
    <name evidence="14" type="ORF">S01H4_01439</name>
</gene>
<keyword evidence="10" id="KW-0342">GTP-binding</keyword>
<dbReference type="InterPro" id="IPR027266">
    <property type="entry name" value="TrmE/GcvT-like"/>
</dbReference>
<evidence type="ECO:0000256" key="2">
    <source>
        <dbReference type="ARBA" id="ARBA00011043"/>
    </source>
</evidence>
<comment type="subcellular location">
    <subcellularLocation>
        <location evidence="1">Plastid</location>
        <location evidence="1">Chloroplast</location>
    </subcellularLocation>
</comment>
<evidence type="ECO:0000259" key="12">
    <source>
        <dbReference type="Pfam" id="PF10396"/>
    </source>
</evidence>
<dbReference type="InterPro" id="IPR027417">
    <property type="entry name" value="P-loop_NTPase"/>
</dbReference>
<evidence type="ECO:0000313" key="14">
    <source>
        <dbReference type="EMBL" id="GAG69085.1"/>
    </source>
</evidence>
<dbReference type="InterPro" id="IPR005225">
    <property type="entry name" value="Small_GTP-bd"/>
</dbReference>
<dbReference type="GO" id="GO:0042802">
    <property type="term" value="F:identical protein binding"/>
    <property type="evidence" value="ECO:0007669"/>
    <property type="project" value="UniProtKB-ARBA"/>
</dbReference>
<feature type="domain" description="GTP-binding protein TrmE N-terminal" evidence="12">
    <location>
        <begin position="8"/>
        <end position="131"/>
    </location>
</feature>
<dbReference type="Gene3D" id="3.40.50.300">
    <property type="entry name" value="P-loop containing nucleotide triphosphate hydrolases"/>
    <property type="match status" value="1"/>
</dbReference>
<dbReference type="Gene3D" id="3.30.1360.120">
    <property type="entry name" value="Probable tRNA modification gtpase trme, domain 1"/>
    <property type="match status" value="1"/>
</dbReference>
<evidence type="ECO:0000259" key="11">
    <source>
        <dbReference type="Pfam" id="PF01926"/>
    </source>
</evidence>
<name>X0ZHL0_9ZZZZ</name>
<dbReference type="CDD" id="cd04164">
    <property type="entry name" value="trmE"/>
    <property type="match status" value="1"/>
</dbReference>
<evidence type="ECO:0000256" key="1">
    <source>
        <dbReference type="ARBA" id="ARBA00004229"/>
    </source>
</evidence>
<evidence type="ECO:0000256" key="4">
    <source>
        <dbReference type="ARBA" id="ARBA00022694"/>
    </source>
</evidence>
<dbReference type="GO" id="GO:0009507">
    <property type="term" value="C:chloroplast"/>
    <property type="evidence" value="ECO:0007669"/>
    <property type="project" value="UniProtKB-SubCell"/>
</dbReference>
<comment type="similarity">
    <text evidence="2">Belongs to the TRAFAC class TrmE-Era-EngA-EngB-Septin-like GTPase superfamily. TrmE GTPase family.</text>
</comment>
<evidence type="ECO:0000256" key="9">
    <source>
        <dbReference type="ARBA" id="ARBA00022958"/>
    </source>
</evidence>
<keyword evidence="6" id="KW-0547">Nucleotide-binding</keyword>
<dbReference type="FunFam" id="3.40.50.300:FF:001376">
    <property type="entry name" value="tRNA modification GTPase MnmE"/>
    <property type="match status" value="1"/>
</dbReference>
<dbReference type="CDD" id="cd14858">
    <property type="entry name" value="TrmE_N"/>
    <property type="match status" value="1"/>
</dbReference>
<keyword evidence="5" id="KW-0479">Metal-binding</keyword>
<dbReference type="SUPFAM" id="SSF103025">
    <property type="entry name" value="Folate-binding domain"/>
    <property type="match status" value="1"/>
</dbReference>
<dbReference type="PANTHER" id="PTHR42714">
    <property type="entry name" value="TRNA MODIFICATION GTPASE GTPBP3"/>
    <property type="match status" value="1"/>
</dbReference>
<evidence type="ECO:0000256" key="8">
    <source>
        <dbReference type="ARBA" id="ARBA00022842"/>
    </source>
</evidence>
<organism evidence="14">
    <name type="scientific">marine sediment metagenome</name>
    <dbReference type="NCBI Taxonomy" id="412755"/>
    <lineage>
        <taxon>unclassified sequences</taxon>
        <taxon>metagenomes</taxon>
        <taxon>ecological metagenomes</taxon>
    </lineage>
</organism>
<dbReference type="Gene3D" id="1.20.120.430">
    <property type="entry name" value="tRNA modification GTPase MnmE domain 2"/>
    <property type="match status" value="1"/>
</dbReference>
<dbReference type="GO" id="GO:0003924">
    <property type="term" value="F:GTPase activity"/>
    <property type="evidence" value="ECO:0007669"/>
    <property type="project" value="InterPro"/>
</dbReference>
<dbReference type="GO" id="GO:0046872">
    <property type="term" value="F:metal ion binding"/>
    <property type="evidence" value="ECO:0007669"/>
    <property type="project" value="UniProtKB-KW"/>
</dbReference>
<evidence type="ECO:0000256" key="3">
    <source>
        <dbReference type="ARBA" id="ARBA00022490"/>
    </source>
</evidence>
<dbReference type="InterPro" id="IPR006073">
    <property type="entry name" value="GTP-bd"/>
</dbReference>
<dbReference type="GO" id="GO:0005525">
    <property type="term" value="F:GTP binding"/>
    <property type="evidence" value="ECO:0007669"/>
    <property type="project" value="UniProtKB-KW"/>
</dbReference>
<dbReference type="SUPFAM" id="SSF116878">
    <property type="entry name" value="TrmE connector domain"/>
    <property type="match status" value="1"/>
</dbReference>
<feature type="domain" description="G" evidence="11">
    <location>
        <begin position="231"/>
        <end position="347"/>
    </location>
</feature>